<dbReference type="SMART" id="SM00345">
    <property type="entry name" value="HTH_GNTR"/>
    <property type="match status" value="1"/>
</dbReference>
<proteinExistence type="predicted"/>
<reference evidence="5" key="1">
    <citation type="submission" date="2022-01" db="EMBL/GenBank/DDBJ databases">
        <title>Nocardioidaceae gen. sp. A5X3R13.</title>
        <authorList>
            <person name="Lopez Marin M.A."/>
            <person name="Uhlik O."/>
        </authorList>
    </citation>
    <scope>NUCLEOTIDE SEQUENCE</scope>
    <source>
        <strain evidence="5">A5X3R13</strain>
    </source>
</reference>
<name>A0AA46YN04_9ACTN</name>
<gene>
    <name evidence="5" type="ORF">L0C25_08620</name>
</gene>
<dbReference type="PRINTS" id="PR00035">
    <property type="entry name" value="HTHGNTR"/>
</dbReference>
<dbReference type="Gene3D" id="1.20.120.530">
    <property type="entry name" value="GntR ligand-binding domain-like"/>
    <property type="match status" value="1"/>
</dbReference>
<evidence type="ECO:0000313" key="6">
    <source>
        <dbReference type="Proteomes" id="UP001164390"/>
    </source>
</evidence>
<dbReference type="GO" id="GO:0003677">
    <property type="term" value="F:DNA binding"/>
    <property type="evidence" value="ECO:0007669"/>
    <property type="project" value="UniProtKB-KW"/>
</dbReference>
<dbReference type="PANTHER" id="PTHR43537:SF24">
    <property type="entry name" value="GLUCONATE OPERON TRANSCRIPTIONAL REPRESSOR"/>
    <property type="match status" value="1"/>
</dbReference>
<keyword evidence="2" id="KW-0238">DNA-binding</keyword>
<dbReference type="RefSeq" id="WP_271636068.1">
    <property type="nucleotide sequence ID" value="NZ_CP094970.1"/>
</dbReference>
<keyword evidence="1" id="KW-0805">Transcription regulation</keyword>
<dbReference type="Gene3D" id="1.10.10.10">
    <property type="entry name" value="Winged helix-like DNA-binding domain superfamily/Winged helix DNA-binding domain"/>
    <property type="match status" value="1"/>
</dbReference>
<organism evidence="5 6">
    <name type="scientific">Solicola gregarius</name>
    <dbReference type="NCBI Taxonomy" id="2908642"/>
    <lineage>
        <taxon>Bacteria</taxon>
        <taxon>Bacillati</taxon>
        <taxon>Actinomycetota</taxon>
        <taxon>Actinomycetes</taxon>
        <taxon>Propionibacteriales</taxon>
        <taxon>Nocardioidaceae</taxon>
        <taxon>Solicola</taxon>
    </lineage>
</organism>
<dbReference type="AlphaFoldDB" id="A0AA46YN04"/>
<dbReference type="Pfam" id="PF07729">
    <property type="entry name" value="FCD"/>
    <property type="match status" value="1"/>
</dbReference>
<dbReference type="InterPro" id="IPR000524">
    <property type="entry name" value="Tscrpt_reg_HTH_GntR"/>
</dbReference>
<feature type="domain" description="HTH gntR-type" evidence="4">
    <location>
        <begin position="3"/>
        <end position="70"/>
    </location>
</feature>
<keyword evidence="6" id="KW-1185">Reference proteome</keyword>
<dbReference type="PANTHER" id="PTHR43537">
    <property type="entry name" value="TRANSCRIPTIONAL REGULATOR, GNTR FAMILY"/>
    <property type="match status" value="1"/>
</dbReference>
<dbReference type="SMART" id="SM00895">
    <property type="entry name" value="FCD"/>
    <property type="match status" value="1"/>
</dbReference>
<keyword evidence="3" id="KW-0804">Transcription</keyword>
<dbReference type="KEGG" id="sgrg:L0C25_08620"/>
<evidence type="ECO:0000256" key="3">
    <source>
        <dbReference type="ARBA" id="ARBA00023163"/>
    </source>
</evidence>
<dbReference type="Proteomes" id="UP001164390">
    <property type="component" value="Chromosome"/>
</dbReference>
<dbReference type="GO" id="GO:0003700">
    <property type="term" value="F:DNA-binding transcription factor activity"/>
    <property type="evidence" value="ECO:0007669"/>
    <property type="project" value="InterPro"/>
</dbReference>
<evidence type="ECO:0000259" key="4">
    <source>
        <dbReference type="PROSITE" id="PS50949"/>
    </source>
</evidence>
<accession>A0AA46YN04</accession>
<dbReference type="PROSITE" id="PS50949">
    <property type="entry name" value="HTH_GNTR"/>
    <property type="match status" value="1"/>
</dbReference>
<protein>
    <submittedName>
        <fullName evidence="5">GntR family transcriptional regulator</fullName>
    </submittedName>
</protein>
<dbReference type="SUPFAM" id="SSF48008">
    <property type="entry name" value="GntR ligand-binding domain-like"/>
    <property type="match status" value="1"/>
</dbReference>
<evidence type="ECO:0000313" key="5">
    <source>
        <dbReference type="EMBL" id="UYM07124.1"/>
    </source>
</evidence>
<dbReference type="InterPro" id="IPR036388">
    <property type="entry name" value="WH-like_DNA-bd_sf"/>
</dbReference>
<evidence type="ECO:0000256" key="1">
    <source>
        <dbReference type="ARBA" id="ARBA00023015"/>
    </source>
</evidence>
<dbReference type="InterPro" id="IPR036390">
    <property type="entry name" value="WH_DNA-bd_sf"/>
</dbReference>
<dbReference type="Pfam" id="PF00392">
    <property type="entry name" value="GntR"/>
    <property type="match status" value="1"/>
</dbReference>
<dbReference type="SUPFAM" id="SSF46785">
    <property type="entry name" value="Winged helix' DNA-binding domain"/>
    <property type="match status" value="1"/>
</dbReference>
<dbReference type="InterPro" id="IPR008920">
    <property type="entry name" value="TF_FadR/GntR_C"/>
</dbReference>
<dbReference type="EMBL" id="CP094970">
    <property type="protein sequence ID" value="UYM07124.1"/>
    <property type="molecule type" value="Genomic_DNA"/>
</dbReference>
<dbReference type="CDD" id="cd07377">
    <property type="entry name" value="WHTH_GntR"/>
    <property type="match status" value="1"/>
</dbReference>
<dbReference type="InterPro" id="IPR011711">
    <property type="entry name" value="GntR_C"/>
</dbReference>
<evidence type="ECO:0000256" key="2">
    <source>
        <dbReference type="ARBA" id="ARBA00023125"/>
    </source>
</evidence>
<sequence>MRTSAPDRVYDHVKAAILDGTYPGGDLLTEGDLADAVGCSRTPVREGLLRLQSEGFVKLYPKKGALVVPVTAEEAANVWEARALVEGWAAPRAFERGAEIADELDALTERMREHFAAGDAAAFSEADRTFHEVIVAAAGNAVLTRLYRGLRERQVCINTRSMRASAARMEQAIDDHARFVALIRADDADAFVELTRQHLDRARHNISERSVA</sequence>